<keyword evidence="2" id="KW-1185">Reference proteome</keyword>
<comment type="caution">
    <text evidence="1">The sequence shown here is derived from an EMBL/GenBank/DDBJ whole genome shotgun (WGS) entry which is preliminary data.</text>
</comment>
<reference evidence="1" key="1">
    <citation type="submission" date="2022-11" db="EMBL/GenBank/DDBJ databases">
        <authorList>
            <person name="Morgan W.R."/>
            <person name="Tartar A."/>
        </authorList>
    </citation>
    <scope>NUCLEOTIDE SEQUENCE</scope>
    <source>
        <strain evidence="1">ARSEF 373</strain>
    </source>
</reference>
<reference evidence="1" key="2">
    <citation type="journal article" date="2023" name="Microbiol Resour">
        <title>Decontamination and Annotation of the Draft Genome Sequence of the Oomycete Lagenidium giganteum ARSEF 373.</title>
        <authorList>
            <person name="Morgan W.R."/>
            <person name="Tartar A."/>
        </authorList>
    </citation>
    <scope>NUCLEOTIDE SEQUENCE</scope>
    <source>
        <strain evidence="1">ARSEF 373</strain>
    </source>
</reference>
<dbReference type="Pfam" id="PF14223">
    <property type="entry name" value="Retrotran_gag_2"/>
    <property type="match status" value="1"/>
</dbReference>
<organism evidence="1 2">
    <name type="scientific">Lagenidium giganteum</name>
    <dbReference type="NCBI Taxonomy" id="4803"/>
    <lineage>
        <taxon>Eukaryota</taxon>
        <taxon>Sar</taxon>
        <taxon>Stramenopiles</taxon>
        <taxon>Oomycota</taxon>
        <taxon>Peronosporomycetes</taxon>
        <taxon>Pythiales</taxon>
        <taxon>Pythiaceae</taxon>
    </lineage>
</organism>
<protein>
    <recommendedName>
        <fullName evidence="3">Retrotransposon Copia-like N-terminal domain-containing protein</fullName>
    </recommendedName>
</protein>
<dbReference type="EMBL" id="DAKRPA010000012">
    <property type="protein sequence ID" value="DBA04043.1"/>
    <property type="molecule type" value="Genomic_DNA"/>
</dbReference>
<gene>
    <name evidence="1" type="ORF">N0F65_009390</name>
</gene>
<accession>A0AAV2ZAN9</accession>
<evidence type="ECO:0000313" key="1">
    <source>
        <dbReference type="EMBL" id="DBA04043.1"/>
    </source>
</evidence>
<proteinExistence type="predicted"/>
<name>A0AAV2ZAN9_9STRA</name>
<evidence type="ECO:0000313" key="2">
    <source>
        <dbReference type="Proteomes" id="UP001146120"/>
    </source>
</evidence>
<sequence length="104" mass="12206">MSPNMLAPNDLLNDDNYFLWKALAVLVKMLSPTYQMMVRNARSAKEAWDILQPFFVTKNLHNRVQLRKQLHCFEMAVGEDLMQHLLRFDELCMRLAAVGRVRVQ</sequence>
<dbReference type="Proteomes" id="UP001146120">
    <property type="component" value="Unassembled WGS sequence"/>
</dbReference>
<evidence type="ECO:0008006" key="3">
    <source>
        <dbReference type="Google" id="ProtNLM"/>
    </source>
</evidence>
<dbReference type="AlphaFoldDB" id="A0AAV2ZAN9"/>